<dbReference type="AlphaFoldDB" id="A0A1Y1ZJ12"/>
<accession>A0A1Y1ZJ12</accession>
<evidence type="ECO:0000313" key="3">
    <source>
        <dbReference type="Proteomes" id="UP000193144"/>
    </source>
</evidence>
<dbReference type="Proteomes" id="UP000193144">
    <property type="component" value="Unassembled WGS sequence"/>
</dbReference>
<dbReference type="SUPFAM" id="SSF82199">
    <property type="entry name" value="SET domain"/>
    <property type="match status" value="1"/>
</dbReference>
<dbReference type="EMBL" id="MCFA01000075">
    <property type="protein sequence ID" value="ORY10231.1"/>
    <property type="molecule type" value="Genomic_DNA"/>
</dbReference>
<sequence length="446" mass="49854">MGIDAGFDMVPPLSKNIVDRHNWDQFISSIKSLYRDDPQVDIEPNYILFKAGEYPKLPFEGHKFLRFSSKISGANARVTKVEGYITVVTRIAKSYFGSRVRYWDECVDQYGIYDWSKVWESIRSYEQVCGAEIPISLVPSITSHDPISELPLFEIENISHKGRGLVARCNISKGTRILCEKPLLTLRPMAPGDAEKVLATQLKALPKESQRQFLSLHNTKPGQHPFTGIVKTNALPCGPDSPIGGVYPTICLINHSCIPNSHHSWNNNTEQETIHAIRPIKAGEEITISYDRGGTSSVRRTFLKEAFDFDCHCHRCSLLTPELGASDARRSLIQSLDDAIGDPFRMASRPKDSLRDCSSLLQALRDEYDGCTEILSARAYYDAFQISIAHGDQARASQLTANVAVVTNMVRNNVTTHCEITFDPVEPIGNQAEEYMGQLDDEDDLG</sequence>
<reference evidence="2 3" key="1">
    <citation type="submission" date="2016-07" db="EMBL/GenBank/DDBJ databases">
        <title>Pervasive Adenine N6-methylation of Active Genes in Fungi.</title>
        <authorList>
            <consortium name="DOE Joint Genome Institute"/>
            <person name="Mondo S.J."/>
            <person name="Dannebaum R.O."/>
            <person name="Kuo R.C."/>
            <person name="Labutti K."/>
            <person name="Haridas S."/>
            <person name="Kuo A."/>
            <person name="Salamov A."/>
            <person name="Ahrendt S.R."/>
            <person name="Lipzen A."/>
            <person name="Sullivan W."/>
            <person name="Andreopoulos W.B."/>
            <person name="Clum A."/>
            <person name="Lindquist E."/>
            <person name="Daum C."/>
            <person name="Ramamoorthy G.K."/>
            <person name="Gryganskyi A."/>
            <person name="Culley D."/>
            <person name="Magnuson J.K."/>
            <person name="James T.Y."/>
            <person name="O'Malley M.A."/>
            <person name="Stajich J.E."/>
            <person name="Spatafora J.W."/>
            <person name="Visel A."/>
            <person name="Grigoriev I.V."/>
        </authorList>
    </citation>
    <scope>NUCLEOTIDE SEQUENCE [LARGE SCALE GENOMIC DNA]</scope>
    <source>
        <strain evidence="2 3">CBS 115471</strain>
    </source>
</reference>
<dbReference type="STRING" id="1231657.A0A1Y1ZJ12"/>
<feature type="domain" description="SET" evidence="1">
    <location>
        <begin position="151"/>
        <end position="291"/>
    </location>
</feature>
<name>A0A1Y1ZJ12_9PLEO</name>
<organism evidence="2 3">
    <name type="scientific">Clohesyomyces aquaticus</name>
    <dbReference type="NCBI Taxonomy" id="1231657"/>
    <lineage>
        <taxon>Eukaryota</taxon>
        <taxon>Fungi</taxon>
        <taxon>Dikarya</taxon>
        <taxon>Ascomycota</taxon>
        <taxon>Pezizomycotina</taxon>
        <taxon>Dothideomycetes</taxon>
        <taxon>Pleosporomycetidae</taxon>
        <taxon>Pleosporales</taxon>
        <taxon>Lindgomycetaceae</taxon>
        <taxon>Clohesyomyces</taxon>
    </lineage>
</organism>
<dbReference type="OrthoDB" id="265717at2759"/>
<dbReference type="InterPro" id="IPR053185">
    <property type="entry name" value="SET_domain_protein"/>
</dbReference>
<dbReference type="InterPro" id="IPR046341">
    <property type="entry name" value="SET_dom_sf"/>
</dbReference>
<keyword evidence="3" id="KW-1185">Reference proteome</keyword>
<evidence type="ECO:0000259" key="1">
    <source>
        <dbReference type="PROSITE" id="PS50280"/>
    </source>
</evidence>
<proteinExistence type="predicted"/>
<dbReference type="SMART" id="SM00317">
    <property type="entry name" value="SET"/>
    <property type="match status" value="1"/>
</dbReference>
<dbReference type="Pfam" id="PF00856">
    <property type="entry name" value="SET"/>
    <property type="match status" value="1"/>
</dbReference>
<gene>
    <name evidence="2" type="ORF">BCR34DRAFT_625347</name>
</gene>
<dbReference type="CDD" id="cd20071">
    <property type="entry name" value="SET_SMYD"/>
    <property type="match status" value="1"/>
</dbReference>
<evidence type="ECO:0000313" key="2">
    <source>
        <dbReference type="EMBL" id="ORY10231.1"/>
    </source>
</evidence>
<dbReference type="PANTHER" id="PTHR47332:SF4">
    <property type="entry name" value="SET DOMAIN-CONTAINING PROTEIN 5"/>
    <property type="match status" value="1"/>
</dbReference>
<protein>
    <recommendedName>
        <fullName evidence="1">SET domain-containing protein</fullName>
    </recommendedName>
</protein>
<dbReference type="PROSITE" id="PS50280">
    <property type="entry name" value="SET"/>
    <property type="match status" value="1"/>
</dbReference>
<dbReference type="InterPro" id="IPR001214">
    <property type="entry name" value="SET_dom"/>
</dbReference>
<dbReference type="Gene3D" id="2.170.270.10">
    <property type="entry name" value="SET domain"/>
    <property type="match status" value="1"/>
</dbReference>
<dbReference type="PANTHER" id="PTHR47332">
    <property type="entry name" value="SET DOMAIN-CONTAINING PROTEIN 5"/>
    <property type="match status" value="1"/>
</dbReference>
<comment type="caution">
    <text evidence="2">The sequence shown here is derived from an EMBL/GenBank/DDBJ whole genome shotgun (WGS) entry which is preliminary data.</text>
</comment>